<dbReference type="GO" id="GO:0004794">
    <property type="term" value="F:threonine deaminase activity"/>
    <property type="evidence" value="ECO:0007669"/>
    <property type="project" value="TreeGrafter"/>
</dbReference>
<dbReference type="NCBIfam" id="TIGR00260">
    <property type="entry name" value="thrC"/>
    <property type="match status" value="1"/>
</dbReference>
<dbReference type="GO" id="GO:0004795">
    <property type="term" value="F:threonine synthase activity"/>
    <property type="evidence" value="ECO:0007669"/>
    <property type="project" value="UniProtKB-UniRule"/>
</dbReference>
<dbReference type="Pfam" id="PF00291">
    <property type="entry name" value="PALP"/>
    <property type="match status" value="1"/>
</dbReference>
<proteinExistence type="inferred from homology"/>
<keyword evidence="3" id="KW-0663">Pyridoxal phosphate</keyword>
<evidence type="ECO:0000256" key="1">
    <source>
        <dbReference type="ARBA" id="ARBA00001933"/>
    </source>
</evidence>
<dbReference type="RefSeq" id="WP_112428486.1">
    <property type="nucleotide sequence ID" value="NZ_MCIF01000002.1"/>
</dbReference>
<evidence type="ECO:0000313" key="7">
    <source>
        <dbReference type="EMBL" id="RAQ95614.1"/>
    </source>
</evidence>
<dbReference type="AlphaFoldDB" id="A0A328VKG8"/>
<sequence>MLLASHILKLECVLCGSSYTPGSVTYTCPNCGPQGTLLVQYDYDQIRWNYHAESRDPSIRRYRPFLPIPYGNRLPPLIVGGTPLYPAERLRKHLNMRNLWLKDETRNPSGSYTDRGAFVATSLALPEERKLACASTGNSALALSQQAAALGLSCQLFLPLRSARKLAGVLQLCGARIFAVDGSYDDAFDLSIEATAKFGWYNVNIGYNPYIVEGLKTVGLEIAEQLGHAVPDAILVPVADGGLISGIYRGFEDLRQLGIVRQIPRLIAVQAEGAPAFVRSLGNEALRQPEIVSPTTQVESLAVGHPHNGAMALRHVRQSGGFGITVSDEALLKARQELAALTGIFVEPAGAASYAALLQLLEEGKIKRHEMVVLLATASGQRSGETIEQREDELVTLARGSEGLQSLELQVSA</sequence>
<dbReference type="GO" id="GO:0009097">
    <property type="term" value="P:isoleucine biosynthetic process"/>
    <property type="evidence" value="ECO:0007669"/>
    <property type="project" value="TreeGrafter"/>
</dbReference>
<protein>
    <recommendedName>
        <fullName evidence="5">Threonine synthase</fullName>
        <ecNumber evidence="5">4.2.3.1</ecNumber>
    </recommendedName>
</protein>
<reference evidence="7 8" key="1">
    <citation type="submission" date="2016-08" db="EMBL/GenBank/DDBJ databases">
        <title>Analysis of Carbohydrate Active Enzymes in Thermogemmatispora T81 Reveals Carbohydrate Degradation Ability.</title>
        <authorList>
            <person name="Tomazini A."/>
            <person name="Lal S."/>
            <person name="Stott M."/>
            <person name="Henrissat B."/>
            <person name="Polikarpov I."/>
            <person name="Sparling R."/>
            <person name="Levin D.B."/>
        </authorList>
    </citation>
    <scope>NUCLEOTIDE SEQUENCE [LARGE SCALE GENOMIC DNA]</scope>
    <source>
        <strain evidence="7 8">T81</strain>
    </source>
</reference>
<comment type="caution">
    <text evidence="7">The sequence shown here is derived from an EMBL/GenBank/DDBJ whole genome shotgun (WGS) entry which is preliminary data.</text>
</comment>
<evidence type="ECO:0000256" key="4">
    <source>
        <dbReference type="ARBA" id="ARBA00023239"/>
    </source>
</evidence>
<comment type="similarity">
    <text evidence="2">Belongs to the threonine synthase family.</text>
</comment>
<evidence type="ECO:0000256" key="2">
    <source>
        <dbReference type="ARBA" id="ARBA00005517"/>
    </source>
</evidence>
<dbReference type="EMBL" id="MCIF01000002">
    <property type="protein sequence ID" value="RAQ95614.1"/>
    <property type="molecule type" value="Genomic_DNA"/>
</dbReference>
<organism evidence="7 8">
    <name type="scientific">Thermogemmatispora tikiterensis</name>
    <dbReference type="NCBI Taxonomy" id="1825093"/>
    <lineage>
        <taxon>Bacteria</taxon>
        <taxon>Bacillati</taxon>
        <taxon>Chloroflexota</taxon>
        <taxon>Ktedonobacteria</taxon>
        <taxon>Thermogemmatisporales</taxon>
        <taxon>Thermogemmatisporaceae</taxon>
        <taxon>Thermogemmatispora</taxon>
    </lineage>
</organism>
<dbReference type="CDD" id="cd01563">
    <property type="entry name" value="Thr-synth_1"/>
    <property type="match status" value="1"/>
</dbReference>
<dbReference type="InterPro" id="IPR001926">
    <property type="entry name" value="TrpB-like_PALP"/>
</dbReference>
<evidence type="ECO:0000313" key="8">
    <source>
        <dbReference type="Proteomes" id="UP000248706"/>
    </source>
</evidence>
<dbReference type="EC" id="4.2.3.1" evidence="5"/>
<dbReference type="OrthoDB" id="9778118at2"/>
<comment type="cofactor">
    <cofactor evidence="1">
        <name>pyridoxal 5'-phosphate</name>
        <dbReference type="ChEBI" id="CHEBI:597326"/>
    </cofactor>
</comment>
<evidence type="ECO:0000256" key="5">
    <source>
        <dbReference type="NCBIfam" id="TIGR00260"/>
    </source>
</evidence>
<name>A0A328VKG8_9CHLR</name>
<dbReference type="PANTHER" id="PTHR48078">
    <property type="entry name" value="THREONINE DEHYDRATASE, MITOCHONDRIAL-RELATED"/>
    <property type="match status" value="1"/>
</dbReference>
<evidence type="ECO:0000256" key="3">
    <source>
        <dbReference type="ARBA" id="ARBA00022898"/>
    </source>
</evidence>
<dbReference type="InterPro" id="IPR050147">
    <property type="entry name" value="Ser/Thr_Dehydratase"/>
</dbReference>
<feature type="domain" description="Tryptophan synthase beta chain-like PALP" evidence="6">
    <location>
        <begin position="78"/>
        <end position="377"/>
    </location>
</feature>
<dbReference type="GO" id="GO:0009088">
    <property type="term" value="P:threonine biosynthetic process"/>
    <property type="evidence" value="ECO:0007669"/>
    <property type="project" value="UniProtKB-UniRule"/>
</dbReference>
<dbReference type="Gene3D" id="3.40.50.1100">
    <property type="match status" value="2"/>
</dbReference>
<dbReference type="PANTHER" id="PTHR48078:SF6">
    <property type="entry name" value="L-THREONINE DEHYDRATASE CATABOLIC TDCB"/>
    <property type="match status" value="1"/>
</dbReference>
<dbReference type="Proteomes" id="UP000248706">
    <property type="component" value="Unassembled WGS sequence"/>
</dbReference>
<dbReference type="SUPFAM" id="SSF53686">
    <property type="entry name" value="Tryptophan synthase beta subunit-like PLP-dependent enzymes"/>
    <property type="match status" value="1"/>
</dbReference>
<dbReference type="InterPro" id="IPR004450">
    <property type="entry name" value="Thr_synthase-like"/>
</dbReference>
<dbReference type="GO" id="GO:0006567">
    <property type="term" value="P:L-threonine catabolic process"/>
    <property type="evidence" value="ECO:0007669"/>
    <property type="project" value="TreeGrafter"/>
</dbReference>
<evidence type="ECO:0000259" key="6">
    <source>
        <dbReference type="Pfam" id="PF00291"/>
    </source>
</evidence>
<accession>A0A328VKG8</accession>
<dbReference type="GO" id="GO:0006565">
    <property type="term" value="P:L-serine catabolic process"/>
    <property type="evidence" value="ECO:0007669"/>
    <property type="project" value="TreeGrafter"/>
</dbReference>
<gene>
    <name evidence="7" type="ORF">A4R35_08720</name>
</gene>
<dbReference type="InterPro" id="IPR036052">
    <property type="entry name" value="TrpB-like_PALP_sf"/>
</dbReference>
<keyword evidence="4" id="KW-0456">Lyase</keyword>
<keyword evidence="8" id="KW-1185">Reference proteome</keyword>
<dbReference type="GO" id="GO:0003941">
    <property type="term" value="F:L-serine ammonia-lyase activity"/>
    <property type="evidence" value="ECO:0007669"/>
    <property type="project" value="TreeGrafter"/>
</dbReference>